<accession>A0A3A5JRY5</accession>
<dbReference type="RefSeq" id="WP_120019350.1">
    <property type="nucleotide sequence ID" value="NZ_QZWZ01000100.1"/>
</dbReference>
<reference evidence="3 4" key="1">
    <citation type="submission" date="2018-09" db="EMBL/GenBank/DDBJ databases">
        <title>Mesorhizobium carmichaelinearum sp. nov. isolated from Carmichaelinea spp. root nodules in New Zealand.</title>
        <authorList>
            <person name="De Meyer S.E."/>
        </authorList>
    </citation>
    <scope>NUCLEOTIDE SEQUENCE [LARGE SCALE GENOMIC DNA]</scope>
    <source>
        <strain evidence="3 4">ICMP19557</strain>
    </source>
</reference>
<evidence type="ECO:0000313" key="3">
    <source>
        <dbReference type="EMBL" id="RJT22949.1"/>
    </source>
</evidence>
<feature type="transmembrane region" description="Helical" evidence="1">
    <location>
        <begin position="64"/>
        <end position="83"/>
    </location>
</feature>
<dbReference type="PIRSF" id="PIRSF016919">
    <property type="entry name" value="HupE_UreJ"/>
    <property type="match status" value="1"/>
</dbReference>
<sequence length="200" mass="19938">MLKRLTFLLLGVFATTVPAFAHFRPGDHGSIVSGLTHPFTGLDHIVVMIAVGLWAAAIGGRAKWLVPSAFLGCMITGYAVSIAGAELPFVEPTILASVIVLGILIAAPIRLPTVPGALLVGVFALFHGAAHGGEVGSADTLAFGIGFAVATALLHAAGIGFGLMLGSGTRIGRTAGNALSRILGGLAAAVGIALALAAVS</sequence>
<feature type="chain" id="PRO_5017333036" evidence="2">
    <location>
        <begin position="22"/>
        <end position="200"/>
    </location>
</feature>
<comment type="caution">
    <text evidence="3">The sequence shown here is derived from an EMBL/GenBank/DDBJ whole genome shotgun (WGS) entry which is preliminary data.</text>
</comment>
<evidence type="ECO:0000313" key="4">
    <source>
        <dbReference type="Proteomes" id="UP000272706"/>
    </source>
</evidence>
<feature type="transmembrane region" description="Helical" evidence="1">
    <location>
        <begin position="37"/>
        <end position="57"/>
    </location>
</feature>
<feature type="transmembrane region" description="Helical" evidence="1">
    <location>
        <begin position="178"/>
        <end position="199"/>
    </location>
</feature>
<dbReference type="Proteomes" id="UP000272706">
    <property type="component" value="Unassembled WGS sequence"/>
</dbReference>
<dbReference type="EMBL" id="QZWZ01000100">
    <property type="protein sequence ID" value="RJT22949.1"/>
    <property type="molecule type" value="Genomic_DNA"/>
</dbReference>
<dbReference type="AlphaFoldDB" id="A0A3A5JRY5"/>
<feature type="signal peptide" evidence="2">
    <location>
        <begin position="1"/>
        <end position="21"/>
    </location>
</feature>
<proteinExistence type="predicted"/>
<feature type="transmembrane region" description="Helical" evidence="1">
    <location>
        <begin position="114"/>
        <end position="130"/>
    </location>
</feature>
<name>A0A3A5JRY5_9HYPH</name>
<dbReference type="Pfam" id="PF04955">
    <property type="entry name" value="HupE_UreJ"/>
    <property type="match status" value="1"/>
</dbReference>
<protein>
    <submittedName>
        <fullName evidence="3">Protein hupE</fullName>
    </submittedName>
</protein>
<evidence type="ECO:0000256" key="2">
    <source>
        <dbReference type="SAM" id="SignalP"/>
    </source>
</evidence>
<feature type="transmembrane region" description="Helical" evidence="1">
    <location>
        <begin position="89"/>
        <end position="107"/>
    </location>
</feature>
<keyword evidence="1" id="KW-1133">Transmembrane helix</keyword>
<organism evidence="3 4">
    <name type="scientific">Mesorhizobium waimense</name>
    <dbReference type="NCBI Taxonomy" id="1300307"/>
    <lineage>
        <taxon>Bacteria</taxon>
        <taxon>Pseudomonadati</taxon>
        <taxon>Pseudomonadota</taxon>
        <taxon>Alphaproteobacteria</taxon>
        <taxon>Hyphomicrobiales</taxon>
        <taxon>Phyllobacteriaceae</taxon>
        <taxon>Mesorhizobium</taxon>
    </lineage>
</organism>
<keyword evidence="4" id="KW-1185">Reference proteome</keyword>
<dbReference type="OrthoDB" id="9808192at2"/>
<dbReference type="InterPro" id="IPR007038">
    <property type="entry name" value="HupE_UreJ"/>
</dbReference>
<keyword evidence="2" id="KW-0732">Signal</keyword>
<keyword evidence="1" id="KW-0812">Transmembrane</keyword>
<gene>
    <name evidence="3" type="ORF">D3227_39300</name>
</gene>
<feature type="transmembrane region" description="Helical" evidence="1">
    <location>
        <begin position="142"/>
        <end position="166"/>
    </location>
</feature>
<evidence type="ECO:0000256" key="1">
    <source>
        <dbReference type="SAM" id="Phobius"/>
    </source>
</evidence>
<keyword evidence="1" id="KW-0472">Membrane</keyword>